<dbReference type="EMBL" id="CAUOFW020004214">
    <property type="protein sequence ID" value="CAK9164483.1"/>
    <property type="molecule type" value="Genomic_DNA"/>
</dbReference>
<feature type="transmembrane region" description="Helical" evidence="1">
    <location>
        <begin position="12"/>
        <end position="32"/>
    </location>
</feature>
<feature type="transmembrane region" description="Helical" evidence="1">
    <location>
        <begin position="39"/>
        <end position="56"/>
    </location>
</feature>
<name>A0ABC8T5G0_9AQUA</name>
<keyword evidence="1" id="KW-0812">Transmembrane</keyword>
<protein>
    <submittedName>
        <fullName evidence="2">Uncharacterized protein</fullName>
    </submittedName>
</protein>
<evidence type="ECO:0000313" key="2">
    <source>
        <dbReference type="EMBL" id="CAK9164483.1"/>
    </source>
</evidence>
<proteinExistence type="predicted"/>
<keyword evidence="1" id="KW-1133">Transmembrane helix</keyword>
<gene>
    <name evidence="2" type="ORF">ILEXP_LOCUS33601</name>
</gene>
<accession>A0ABC8T5G0</accession>
<organism evidence="2 3">
    <name type="scientific">Ilex paraguariensis</name>
    <name type="common">yerba mate</name>
    <dbReference type="NCBI Taxonomy" id="185542"/>
    <lineage>
        <taxon>Eukaryota</taxon>
        <taxon>Viridiplantae</taxon>
        <taxon>Streptophyta</taxon>
        <taxon>Embryophyta</taxon>
        <taxon>Tracheophyta</taxon>
        <taxon>Spermatophyta</taxon>
        <taxon>Magnoliopsida</taxon>
        <taxon>eudicotyledons</taxon>
        <taxon>Gunneridae</taxon>
        <taxon>Pentapetalae</taxon>
        <taxon>asterids</taxon>
        <taxon>campanulids</taxon>
        <taxon>Aquifoliales</taxon>
        <taxon>Aquifoliaceae</taxon>
        <taxon>Ilex</taxon>
    </lineage>
</organism>
<evidence type="ECO:0000313" key="3">
    <source>
        <dbReference type="Proteomes" id="UP001642360"/>
    </source>
</evidence>
<comment type="caution">
    <text evidence="2">The sequence shown here is derived from an EMBL/GenBank/DDBJ whole genome shotgun (WGS) entry which is preliminary data.</text>
</comment>
<dbReference type="AlphaFoldDB" id="A0ABC8T5G0"/>
<keyword evidence="3" id="KW-1185">Reference proteome</keyword>
<sequence length="143" mass="16569">MVTVSHDKENKAGMFFMATLVMWGVSVFFEILFNKRIELVSILAGFCFYQFSNWVIRNWVSRDPLFVNTCVSLLHSSITSTSEDFKGASLIVKWAFPILEVDGKPYGMISMILFKLLVVWCDCATMDCRDMRKIYVEIQKRKP</sequence>
<reference evidence="2 3" key="1">
    <citation type="submission" date="2024-02" db="EMBL/GenBank/DDBJ databases">
        <authorList>
            <person name="Vignale AGUSTIN F."/>
            <person name="Sosa J E."/>
            <person name="Modenutti C."/>
        </authorList>
    </citation>
    <scope>NUCLEOTIDE SEQUENCE [LARGE SCALE GENOMIC DNA]</scope>
</reference>
<feature type="transmembrane region" description="Helical" evidence="1">
    <location>
        <begin position="106"/>
        <end position="125"/>
    </location>
</feature>
<dbReference type="Proteomes" id="UP001642360">
    <property type="component" value="Unassembled WGS sequence"/>
</dbReference>
<keyword evidence="1" id="KW-0472">Membrane</keyword>
<evidence type="ECO:0000256" key="1">
    <source>
        <dbReference type="SAM" id="Phobius"/>
    </source>
</evidence>